<protein>
    <recommendedName>
        <fullName evidence="7">Ubiquitin carboxyl-terminal hydrolase</fullName>
        <ecNumber evidence="7">3.4.19.12</ecNumber>
    </recommendedName>
</protein>
<comment type="catalytic activity">
    <reaction evidence="1 7">
        <text>Thiol-dependent hydrolysis of ester, thioester, amide, peptide and isopeptide bonds formed by the C-terminal Gly of ubiquitin (a 76-residue protein attached to proteins as an intracellular targeting signal).</text>
        <dbReference type="EC" id="3.4.19.12"/>
    </reaction>
</comment>
<keyword evidence="6 7" id="KW-0788">Thiol protease</keyword>
<reference evidence="11" key="1">
    <citation type="submission" date="2022-08" db="EMBL/GenBank/DDBJ databases">
        <title>Novel sulfate-reducing endosymbionts in the free-living metamonad Anaeramoeba.</title>
        <authorList>
            <person name="Jerlstrom-Hultqvist J."/>
            <person name="Cepicka I."/>
            <person name="Gallot-Lavallee L."/>
            <person name="Salas-Leiva D."/>
            <person name="Curtis B.A."/>
            <person name="Zahonova K."/>
            <person name="Pipaliya S."/>
            <person name="Dacks J."/>
            <person name="Roger A.J."/>
        </authorList>
    </citation>
    <scope>NUCLEOTIDE SEQUENCE</scope>
    <source>
        <strain evidence="11">Schooner1</strain>
    </source>
</reference>
<keyword evidence="5 7" id="KW-0378">Hydrolase</keyword>
<dbReference type="SUPFAM" id="SSF143791">
    <property type="entry name" value="DUSP-like"/>
    <property type="match status" value="1"/>
</dbReference>
<dbReference type="GO" id="GO:0016787">
    <property type="term" value="F:hydrolase activity"/>
    <property type="evidence" value="ECO:0007669"/>
    <property type="project" value="UniProtKB-KW"/>
</dbReference>
<dbReference type="Gene3D" id="3.90.70.10">
    <property type="entry name" value="Cysteine proteinases"/>
    <property type="match status" value="2"/>
</dbReference>
<evidence type="ECO:0000256" key="6">
    <source>
        <dbReference type="ARBA" id="ARBA00022807"/>
    </source>
</evidence>
<evidence type="ECO:0000256" key="8">
    <source>
        <dbReference type="SAM" id="MobiDB-lite"/>
    </source>
</evidence>
<evidence type="ECO:0000259" key="9">
    <source>
        <dbReference type="PROSITE" id="PS50235"/>
    </source>
</evidence>
<dbReference type="Pfam" id="PF06337">
    <property type="entry name" value="DUSP"/>
    <property type="match status" value="1"/>
</dbReference>
<dbReference type="PROSITE" id="PS00973">
    <property type="entry name" value="USP_2"/>
    <property type="match status" value="1"/>
</dbReference>
<keyword evidence="3 7" id="KW-0645">Protease</keyword>
<evidence type="ECO:0000313" key="12">
    <source>
        <dbReference type="Proteomes" id="UP001150062"/>
    </source>
</evidence>
<dbReference type="PANTHER" id="PTHR21646:SF24">
    <property type="entry name" value="UBIQUITIN CARBOXYL-TERMINAL HYDROLASE"/>
    <property type="match status" value="1"/>
</dbReference>
<evidence type="ECO:0000313" key="11">
    <source>
        <dbReference type="EMBL" id="KAJ6245939.1"/>
    </source>
</evidence>
<dbReference type="PROSITE" id="PS51283">
    <property type="entry name" value="DUSP"/>
    <property type="match status" value="1"/>
</dbReference>
<dbReference type="EMBL" id="JAOAOG010000140">
    <property type="protein sequence ID" value="KAJ6245939.1"/>
    <property type="molecule type" value="Genomic_DNA"/>
</dbReference>
<dbReference type="Gene3D" id="3.30.2230.10">
    <property type="entry name" value="DUSP-like"/>
    <property type="match status" value="1"/>
</dbReference>
<dbReference type="SMART" id="SM00695">
    <property type="entry name" value="DUSP"/>
    <property type="match status" value="1"/>
</dbReference>
<proteinExistence type="inferred from homology"/>
<feature type="region of interest" description="Disordered" evidence="8">
    <location>
        <begin position="223"/>
        <end position="251"/>
    </location>
</feature>
<dbReference type="SUPFAM" id="SSF54001">
    <property type="entry name" value="Cysteine proteinases"/>
    <property type="match status" value="1"/>
</dbReference>
<evidence type="ECO:0000256" key="4">
    <source>
        <dbReference type="ARBA" id="ARBA00022786"/>
    </source>
</evidence>
<feature type="region of interest" description="Disordered" evidence="8">
    <location>
        <begin position="289"/>
        <end position="326"/>
    </location>
</feature>
<dbReference type="InterPro" id="IPR038765">
    <property type="entry name" value="Papain-like_cys_pep_sf"/>
</dbReference>
<evidence type="ECO:0000256" key="7">
    <source>
        <dbReference type="RuleBase" id="RU366025"/>
    </source>
</evidence>
<dbReference type="EC" id="3.4.19.12" evidence="7"/>
<evidence type="ECO:0000256" key="1">
    <source>
        <dbReference type="ARBA" id="ARBA00000707"/>
    </source>
</evidence>
<dbReference type="InterPro" id="IPR001394">
    <property type="entry name" value="Peptidase_C19_UCH"/>
</dbReference>
<dbReference type="PANTHER" id="PTHR21646">
    <property type="entry name" value="UBIQUITIN CARBOXYL-TERMINAL HYDROLASE"/>
    <property type="match status" value="1"/>
</dbReference>
<comment type="caution">
    <text evidence="11">The sequence shown here is derived from an EMBL/GenBank/DDBJ whole genome shotgun (WGS) entry which is preliminary data.</text>
</comment>
<dbReference type="PROSITE" id="PS00972">
    <property type="entry name" value="USP_1"/>
    <property type="match status" value="1"/>
</dbReference>
<name>A0ABQ8YN78_9EUKA</name>
<feature type="domain" description="DUSP" evidence="10">
    <location>
        <begin position="7"/>
        <end position="120"/>
    </location>
</feature>
<feature type="domain" description="USP" evidence="9">
    <location>
        <begin position="257"/>
        <end position="894"/>
    </location>
</feature>
<dbReference type="PROSITE" id="PS50235">
    <property type="entry name" value="USP_3"/>
    <property type="match status" value="1"/>
</dbReference>
<evidence type="ECO:0000256" key="2">
    <source>
        <dbReference type="ARBA" id="ARBA00009085"/>
    </source>
</evidence>
<evidence type="ECO:0000256" key="5">
    <source>
        <dbReference type="ARBA" id="ARBA00022801"/>
    </source>
</evidence>
<dbReference type="InterPro" id="IPR006615">
    <property type="entry name" value="Pept_C19_DUSP"/>
</dbReference>
<dbReference type="Pfam" id="PF00443">
    <property type="entry name" value="UCH"/>
    <property type="match status" value="1"/>
</dbReference>
<dbReference type="InterPro" id="IPR028889">
    <property type="entry name" value="USP"/>
</dbReference>
<dbReference type="Proteomes" id="UP001150062">
    <property type="component" value="Unassembled WGS sequence"/>
</dbReference>
<evidence type="ECO:0000256" key="3">
    <source>
        <dbReference type="ARBA" id="ARBA00022670"/>
    </source>
</evidence>
<organism evidence="11 12">
    <name type="scientific">Anaeramoeba flamelloides</name>
    <dbReference type="NCBI Taxonomy" id="1746091"/>
    <lineage>
        <taxon>Eukaryota</taxon>
        <taxon>Metamonada</taxon>
        <taxon>Anaeramoebidae</taxon>
        <taxon>Anaeramoeba</taxon>
    </lineage>
</organism>
<keyword evidence="4 7" id="KW-0833">Ubl conjugation pathway</keyword>
<keyword evidence="12" id="KW-1185">Reference proteome</keyword>
<dbReference type="InterPro" id="IPR050185">
    <property type="entry name" value="Ub_carboxyl-term_hydrolase"/>
</dbReference>
<dbReference type="InterPro" id="IPR018200">
    <property type="entry name" value="USP_CS"/>
</dbReference>
<comment type="similarity">
    <text evidence="2 7">Belongs to the peptidase C19 family.</text>
</comment>
<accession>A0ABQ8YN78</accession>
<evidence type="ECO:0000259" key="10">
    <source>
        <dbReference type="PROSITE" id="PS51283"/>
    </source>
</evidence>
<sequence>MSLKTQKNNQSAKETYRHFKEMNLNHSELIVNEKWYMLEIDWMRSFERNLKQDFHTNKQEFKNQQPGLIDNSRLVIKKDGKFILKPNLKENTDFLFVHEKVWEFLIQRYGGGPAICRRVREVGKEKKKLFFLDLTVLSVYKSDNFSYKKHFQIKATLNIKVSQLFLLIGNKFCLPKEQFKLYHLRDLKKKGRQIEFSENCIYDVGIKKNTNLLFVTNSMLDTPNLNRKRNHSSMNENDPKQGTPKPSTPIEKVQGLVGLTNLGNTCYLNSSLQCLLNTVSLREYFLNGKDENSKNKNKTQNKNKKRKKNHQNKNNEKNKNKNKNQHLNSIILNNTNDKLVRSFAILLKDYWLGNSSILHPSKIKQLIGKFAIKFRGFAQHDAHEFLSFLLDGLHNDLNQPELNTDSIELDQNNNTQNVEKLAKQSWQNYKMKNNSIIVEQFQGLLQNKITCTNCSKTYCKFDPFMFLSLPIPTQQIMRHFLITVIPYDQSINNRTKYYIKSFKSKGYDGIVDKLSLLCNIKSNQLELYQTNKSQLIKQLNSSNIFQQSKSFNNPIIAYEIPEHNKRKSIIIPIHFHYSKESKDAKFSFPIKIILPLGKINSLLLHQILKKKLLELYPNLEQIYEKINLEKSAGQKNMKGKEGDHIEQNLKRKKINIQNNYGFQPESITPIFRIIFIKREFSGKMNIQFLDSNTIIKINSTIKIGIRFNPTFIESDQNFLQKMNFVQEHESVLLNENFLKTTNNNTTDSILLTKCIEMFTQEEKLSKNNTWDCSNCKKKTQPIKKIDIYKLPQNLIIHFKRFETSQFFSKKISSFVKFPLTLKISNILSNQKKTDYELYAIINHLGSVNNGHYIAYIKNDTLDKWFEFNDSRVSLISNIQKIVTNSAYVLFYRKMV</sequence>
<gene>
    <name evidence="11" type="ORF">M0813_19699</name>
</gene>
<feature type="compositionally biased region" description="Basic residues" evidence="8">
    <location>
        <begin position="295"/>
        <end position="311"/>
    </location>
</feature>
<dbReference type="InterPro" id="IPR035927">
    <property type="entry name" value="DUSP-like_sf"/>
</dbReference>